<proteinExistence type="predicted"/>
<name>A0AAW9SUG1_CORAY</name>
<dbReference type="InterPro" id="IPR027417">
    <property type="entry name" value="P-loop_NTPase"/>
</dbReference>
<keyword evidence="2" id="KW-0378">Hydrolase</keyword>
<reference evidence="2" key="1">
    <citation type="submission" date="2023-05" db="EMBL/GenBank/DDBJ databases">
        <authorList>
            <person name="Du J."/>
        </authorList>
    </citation>
    <scope>NUCLEOTIDE SEQUENCE</scope>
    <source>
        <strain evidence="2">UMB1064</strain>
    </source>
</reference>
<dbReference type="Proteomes" id="UP001223646">
    <property type="component" value="Unassembled WGS sequence"/>
</dbReference>
<dbReference type="AlphaFoldDB" id="A0AAW9SUG1"/>
<evidence type="ECO:0000313" key="3">
    <source>
        <dbReference type="Proteomes" id="UP001223646"/>
    </source>
</evidence>
<reference evidence="2" key="2">
    <citation type="submission" date="2024-05" db="EMBL/GenBank/DDBJ databases">
        <authorList>
            <person name="Wolfe A."/>
        </authorList>
    </citation>
    <scope>NUCLEOTIDE SEQUENCE</scope>
    <source>
        <strain evidence="2">UMB1064</strain>
    </source>
</reference>
<organism evidence="2 3">
    <name type="scientific">Corynebacterium amycolatum</name>
    <dbReference type="NCBI Taxonomy" id="43765"/>
    <lineage>
        <taxon>Bacteria</taxon>
        <taxon>Bacillati</taxon>
        <taxon>Actinomycetota</taxon>
        <taxon>Actinomycetes</taxon>
        <taxon>Mycobacteriales</taxon>
        <taxon>Corynebacteriaceae</taxon>
        <taxon>Corynebacterium</taxon>
    </lineage>
</organism>
<dbReference type="PANTHER" id="PTHR41287">
    <property type="match status" value="1"/>
</dbReference>
<dbReference type="InterPro" id="IPR046462">
    <property type="entry name" value="TerL_nuclease"/>
</dbReference>
<dbReference type="InterPro" id="IPR005021">
    <property type="entry name" value="Terminase_largesu-like"/>
</dbReference>
<dbReference type="EMBL" id="JASOOY020000015">
    <property type="protein sequence ID" value="MEO3716909.1"/>
    <property type="molecule type" value="Genomic_DNA"/>
</dbReference>
<feature type="domain" description="Terminase large subunit-like endonuclease" evidence="1">
    <location>
        <begin position="235"/>
        <end position="346"/>
    </location>
</feature>
<dbReference type="Gene3D" id="3.40.50.300">
    <property type="entry name" value="P-loop containing nucleotide triphosphate hydrolases"/>
    <property type="match status" value="1"/>
</dbReference>
<evidence type="ECO:0000259" key="1">
    <source>
        <dbReference type="Pfam" id="PF20441"/>
    </source>
</evidence>
<dbReference type="RefSeq" id="WP_347658432.1">
    <property type="nucleotide sequence ID" value="NZ_JASOOY020000015.1"/>
</dbReference>
<gene>
    <name evidence="2" type="ORF">QP460_004820</name>
</gene>
<dbReference type="SUPFAM" id="SSF52540">
    <property type="entry name" value="P-loop containing nucleoside triphosphate hydrolases"/>
    <property type="match status" value="1"/>
</dbReference>
<sequence length="490" mass="53382">MSSPSVVKRVGHQRPSFLCKPDAPVRDVFDGEDYVDLAAAFGLVADEWQEGIVTGAMGRGEDGLLVAKRVGLSVPRQNGKNGALEVLELGQMVLSGRRVLHTAHEVKTGRKAFVRLASFFEENDELAALVKSIRKVNGQEQILLTNGGSCEFIARSKSSGRGFTVDTLVLDEAQELTDEALEALLPTVSAGPAGDPQIIMTGTPPEPTSLYGEVFRRMHDAAHSGEDSTLWWAEWSVLADDDVEIDADDVDLWYQANPALGKRMSFETVQSERSAMADSSFRRERLGMWEQERSARVLPIEDWTACADPNLSDDGEPVALAIDIAPTRDSASIAAAGMTVDGHVWADVIENRRGTPEWVIPRLKAILEKQEARAVLIDVLSPAGSLIDPLEAEGIKVSRIGSNIMAAATAQLYDAVMSHDFRHLDQPSLNLAAAAARKRKLGDAWAWNRSNPDADITPLVAATLACTGRTYSRAKRPVKPTRARRKVTVW</sequence>
<protein>
    <submittedName>
        <fullName evidence="2">Terminase TerL endonuclease subunit</fullName>
    </submittedName>
</protein>
<dbReference type="PANTHER" id="PTHR41287:SF1">
    <property type="entry name" value="PROTEIN YMFN"/>
    <property type="match status" value="1"/>
</dbReference>
<dbReference type="GO" id="GO:0004519">
    <property type="term" value="F:endonuclease activity"/>
    <property type="evidence" value="ECO:0007669"/>
    <property type="project" value="UniProtKB-KW"/>
</dbReference>
<evidence type="ECO:0000313" key="2">
    <source>
        <dbReference type="EMBL" id="MEO3716909.1"/>
    </source>
</evidence>
<dbReference type="Pfam" id="PF20441">
    <property type="entry name" value="TerL_nuclease"/>
    <property type="match status" value="1"/>
</dbReference>
<accession>A0AAW9SUG1</accession>
<comment type="caution">
    <text evidence="2">The sequence shown here is derived from an EMBL/GenBank/DDBJ whole genome shotgun (WGS) entry which is preliminary data.</text>
</comment>
<keyword evidence="2" id="KW-0540">Nuclease</keyword>
<keyword evidence="2" id="KW-0255">Endonuclease</keyword>